<dbReference type="GO" id="GO:0000272">
    <property type="term" value="P:polysaccharide catabolic process"/>
    <property type="evidence" value="ECO:0007669"/>
    <property type="project" value="InterPro"/>
</dbReference>
<evidence type="ECO:0000256" key="1">
    <source>
        <dbReference type="ARBA" id="ARBA00016512"/>
    </source>
</evidence>
<dbReference type="OrthoDB" id="9006at2157"/>
<dbReference type="InterPro" id="IPR006626">
    <property type="entry name" value="PbH1"/>
</dbReference>
<dbReference type="eggNOG" id="arCOG02545">
    <property type="taxonomic scope" value="Archaea"/>
</dbReference>
<protein>
    <recommendedName>
        <fullName evidence="1">Probable pectate lyase C</fullName>
    </recommendedName>
</protein>
<feature type="compositionally biased region" description="Low complexity" evidence="3">
    <location>
        <begin position="303"/>
        <end position="336"/>
    </location>
</feature>
<dbReference type="CDD" id="cd14955">
    <property type="entry name" value="NHL_like_4"/>
    <property type="match status" value="1"/>
</dbReference>
<keyword evidence="6" id="KW-1185">Reference proteome</keyword>
<evidence type="ECO:0000256" key="3">
    <source>
        <dbReference type="SAM" id="MobiDB-lite"/>
    </source>
</evidence>
<dbReference type="InterPro" id="IPR012334">
    <property type="entry name" value="Pectin_lyas_fold"/>
</dbReference>
<dbReference type="PROSITE" id="PS51125">
    <property type="entry name" value="NHL"/>
    <property type="match status" value="6"/>
</dbReference>
<reference evidence="5 6" key="1">
    <citation type="journal article" date="2015" name="Genome Announc.">
        <title>Complete Genome Sequence of Methanosphaerula palustris E1-9CT, a Hydrogenotrophic Methanogen Isolated from a Minerotrophic Fen Peatland.</title>
        <authorList>
            <person name="Cadillo-Quiroz H."/>
            <person name="Browne P."/>
            <person name="Kyrpides N."/>
            <person name="Woyke T."/>
            <person name="Goodwin L."/>
            <person name="Detter C."/>
            <person name="Yavitt J.B."/>
            <person name="Zinder S.H."/>
        </authorList>
    </citation>
    <scope>NUCLEOTIDE SEQUENCE [LARGE SCALE GENOMIC DNA]</scope>
    <source>
        <strain evidence="6">ATCC BAA-1556 / DSM 19958 / E1-9c</strain>
    </source>
</reference>
<dbReference type="Gene3D" id="2.120.10.30">
    <property type="entry name" value="TolB, C-terminal domain"/>
    <property type="match status" value="3"/>
</dbReference>
<gene>
    <name evidence="5" type="ordered locus">Mpal_1389</name>
</gene>
<dbReference type="HOGENOM" id="CLU_008645_2_4_2"/>
<dbReference type="InterPro" id="IPR050952">
    <property type="entry name" value="TRIM-NHL_E3_ligases"/>
</dbReference>
<dbReference type="SUPFAM" id="SSF63446">
    <property type="entry name" value="Type I dockerin domain"/>
    <property type="match status" value="1"/>
</dbReference>
<accession>B8GHX9</accession>
<dbReference type="InterPro" id="IPR001258">
    <property type="entry name" value="NHL_repeat"/>
</dbReference>
<dbReference type="GO" id="GO:0005509">
    <property type="term" value="F:calcium ion binding"/>
    <property type="evidence" value="ECO:0007669"/>
    <property type="project" value="InterPro"/>
</dbReference>
<dbReference type="Pfam" id="PF01436">
    <property type="entry name" value="NHL"/>
    <property type="match status" value="6"/>
</dbReference>
<dbReference type="InterPro" id="IPR011050">
    <property type="entry name" value="Pectin_lyase_fold/virulence"/>
</dbReference>
<dbReference type="KEGG" id="mpl:Mpal_1389"/>
<dbReference type="GeneID" id="25394148"/>
<dbReference type="SMART" id="SM00710">
    <property type="entry name" value="PbH1"/>
    <property type="match status" value="6"/>
</dbReference>
<dbReference type="RefSeq" id="WP_012618038.1">
    <property type="nucleotide sequence ID" value="NC_011832.1"/>
</dbReference>
<dbReference type="InterPro" id="IPR007742">
    <property type="entry name" value="NosD_dom"/>
</dbReference>
<feature type="region of interest" description="Disordered" evidence="3">
    <location>
        <begin position="303"/>
        <end position="341"/>
    </location>
</feature>
<dbReference type="InterPro" id="IPR011042">
    <property type="entry name" value="6-blade_b-propeller_TolB-like"/>
</dbReference>
<dbReference type="eggNOG" id="arCOG03563">
    <property type="taxonomic scope" value="Archaea"/>
</dbReference>
<dbReference type="SUPFAM" id="SSF63829">
    <property type="entry name" value="Calcium-dependent phosphotriesterase"/>
    <property type="match status" value="1"/>
</dbReference>
<dbReference type="PROSITE" id="PS00018">
    <property type="entry name" value="EF_HAND_1"/>
    <property type="match status" value="1"/>
</dbReference>
<dbReference type="EMBL" id="CP001338">
    <property type="protein sequence ID" value="ACL16719.1"/>
    <property type="molecule type" value="Genomic_DNA"/>
</dbReference>
<dbReference type="GO" id="GO:0008270">
    <property type="term" value="F:zinc ion binding"/>
    <property type="evidence" value="ECO:0007669"/>
    <property type="project" value="UniProtKB-KW"/>
</dbReference>
<dbReference type="Proteomes" id="UP000002457">
    <property type="component" value="Chromosome"/>
</dbReference>
<dbReference type="InterPro" id="IPR002048">
    <property type="entry name" value="EF_hand_dom"/>
</dbReference>
<proteinExistence type="predicted"/>
<dbReference type="PROSITE" id="PS50222">
    <property type="entry name" value="EF_HAND_2"/>
    <property type="match status" value="1"/>
</dbReference>
<name>B8GHX9_METPE</name>
<dbReference type="AlphaFoldDB" id="B8GHX9"/>
<dbReference type="Gene3D" id="2.160.20.10">
    <property type="entry name" value="Single-stranded right-handed beta-helix, Pectin lyase-like"/>
    <property type="match status" value="1"/>
</dbReference>
<dbReference type="SUPFAM" id="SSF51126">
    <property type="entry name" value="Pectin lyase-like"/>
    <property type="match status" value="1"/>
</dbReference>
<sequence precursor="true">MKLKLLICAILLLCGVIQVVTATETYQFTTQWGGNGSESGQFSAPSGITVDELGNIFVADTNNNRIQKFSSTGAFINAWGSKGIENGQFKSPRGIAVDKTGNIFIADTGNYRIQKFSSTGQFLIKWGSPGIGIGQFAAPEGICVDDAGNVYVTDWGYNRVQKFSSDGTYITSWGRGYMSSPFGIDVDNTGNVYVADTANHRILKFTDDGSLIDTWGVTPGPWDGHFVAPYGVTVDDAGNVFVTDTYNSRIQKFSSVGTFITKWGTGGTGEGQFGLPSATAIDTSENVYVADTANNRIQKFTSQGTAPTITQTTSTPTSTATPTQTPTSTPSPTLTTNPRDITAPRTINEPGEYHLVNDISNCSTDCIVISGSDIIIEGDGHSISGIGFIPPGADPRILSAGIKIGSSQPVHNIVIRNITVVNFGLGAYVNQLTDGVIENCSFSHGYVGTIFTYTTNLIIKKCHYSDNSEVGIDLEYYSHDCFIDNNSIDRDRIGVSLHESGGHHLVSNNTITNNRYGICTWFTGEGMKSWQNTIINNHIEGNDVGIDGAKDYVITNNYLNNSKNIDHILSPNRWNSTPVSGENIVQGSALGGNYWGQPDGNGFSQTAVDNDRDGFADTSFIIASQNTDYYPLSLPVIRVVPGSRNPPKALNGDGLNNDVNGNGGLDFNDVVLFFNNMDWIAANEPVSAFDFNRNGQIDFNDVVLLFNQI</sequence>
<evidence type="ECO:0000313" key="5">
    <source>
        <dbReference type="EMBL" id="ACL16719.1"/>
    </source>
</evidence>
<evidence type="ECO:0000256" key="2">
    <source>
        <dbReference type="ARBA" id="ARBA00022737"/>
    </source>
</evidence>
<dbReference type="Pfam" id="PF05048">
    <property type="entry name" value="NosD"/>
    <property type="match status" value="1"/>
</dbReference>
<feature type="domain" description="EF-hand" evidence="4">
    <location>
        <begin position="688"/>
        <end position="709"/>
    </location>
</feature>
<evidence type="ECO:0000313" key="6">
    <source>
        <dbReference type="Proteomes" id="UP000002457"/>
    </source>
</evidence>
<dbReference type="PANTHER" id="PTHR24104:SF25">
    <property type="entry name" value="PROTEIN LIN-41"/>
    <property type="match status" value="1"/>
</dbReference>
<evidence type="ECO:0000259" key="4">
    <source>
        <dbReference type="PROSITE" id="PS50222"/>
    </source>
</evidence>
<keyword evidence="2" id="KW-0677">Repeat</keyword>
<dbReference type="InterPro" id="IPR018247">
    <property type="entry name" value="EF_Hand_1_Ca_BS"/>
</dbReference>
<organism evidence="5 6">
    <name type="scientific">Methanosphaerula palustris (strain ATCC BAA-1556 / DSM 19958 / E1-9c)</name>
    <dbReference type="NCBI Taxonomy" id="521011"/>
    <lineage>
        <taxon>Archaea</taxon>
        <taxon>Methanobacteriati</taxon>
        <taxon>Methanobacteriota</taxon>
        <taxon>Stenosarchaea group</taxon>
        <taxon>Methanomicrobia</taxon>
        <taxon>Methanomicrobiales</taxon>
        <taxon>Methanoregulaceae</taxon>
        <taxon>Methanosphaerula</taxon>
    </lineage>
</organism>
<dbReference type="InterPro" id="IPR036439">
    <property type="entry name" value="Dockerin_dom_sf"/>
</dbReference>
<dbReference type="PANTHER" id="PTHR24104">
    <property type="entry name" value="E3 UBIQUITIN-PROTEIN LIGASE NHLRC1-RELATED"/>
    <property type="match status" value="1"/>
</dbReference>